<sequence>MNTRSRTKSVTLWWTNVTCTAPTSGAVTRARGSRSKLRTRLLST</sequence>
<name>A0A858NPV7_9CAUD</name>
<protein>
    <submittedName>
        <fullName evidence="2">Uncharacterized protein</fullName>
    </submittedName>
</protein>
<keyword evidence="3" id="KW-1185">Reference proteome</keyword>
<feature type="compositionally biased region" description="Basic residues" evidence="1">
    <location>
        <begin position="31"/>
        <end position="44"/>
    </location>
</feature>
<dbReference type="Proteomes" id="UP000671940">
    <property type="component" value="Segment"/>
</dbReference>
<organism evidence="2 3">
    <name type="scientific">Xanthomonas phage FoX3</name>
    <dbReference type="NCBI Taxonomy" id="2723899"/>
    <lineage>
        <taxon>Viruses</taxon>
        <taxon>Duplodnaviria</taxon>
        <taxon>Heunggongvirae</taxon>
        <taxon>Uroviricota</taxon>
        <taxon>Caudoviricetes</taxon>
        <taxon>Foxunavirus</taxon>
        <taxon>Foxunavirus fox3</taxon>
    </lineage>
</organism>
<evidence type="ECO:0000256" key="1">
    <source>
        <dbReference type="SAM" id="MobiDB-lite"/>
    </source>
</evidence>
<dbReference type="EMBL" id="MT161383">
    <property type="protein sequence ID" value="QJB21945.1"/>
    <property type="molecule type" value="Genomic_DNA"/>
</dbReference>
<feature type="region of interest" description="Disordered" evidence="1">
    <location>
        <begin position="25"/>
        <end position="44"/>
    </location>
</feature>
<gene>
    <name evidence="2" type="ORF">XccvBFoX3_gp45</name>
</gene>
<accession>A0A858NPV7</accession>
<proteinExistence type="predicted"/>
<evidence type="ECO:0000313" key="3">
    <source>
        <dbReference type="Proteomes" id="UP000671940"/>
    </source>
</evidence>
<evidence type="ECO:0000313" key="2">
    <source>
        <dbReference type="EMBL" id="QJB21945.1"/>
    </source>
</evidence>
<reference evidence="2" key="1">
    <citation type="submission" date="2020-03" db="EMBL/GenBank/DDBJ databases">
        <title>Development of an integrated pest management strategy to control Xanthomonas campestris pv. campestris using bacteriophages.</title>
        <authorList>
            <person name="Holtappels D."/>
            <person name="Lavigne R."/>
            <person name="Wagemans J."/>
        </authorList>
    </citation>
    <scope>NUCLEOTIDE SEQUENCE</scope>
</reference>